<gene>
    <name evidence="2" type="ORF">SOO65_09705</name>
</gene>
<feature type="transmembrane region" description="Helical" evidence="1">
    <location>
        <begin position="6"/>
        <end position="26"/>
    </location>
</feature>
<dbReference type="InterPro" id="IPR009732">
    <property type="entry name" value="DUF1304"/>
</dbReference>
<dbReference type="PANTHER" id="PTHR38446:SF1">
    <property type="entry name" value="BLL0914 PROTEIN"/>
    <property type="match status" value="1"/>
</dbReference>
<proteinExistence type="predicted"/>
<accession>A0AAX4HUG7</accession>
<dbReference type="RefSeq" id="WP_321399810.1">
    <property type="nucleotide sequence ID" value="NZ_CP139487.1"/>
</dbReference>
<dbReference type="PANTHER" id="PTHR38446">
    <property type="entry name" value="BLL0914 PROTEIN"/>
    <property type="match status" value="1"/>
</dbReference>
<protein>
    <submittedName>
        <fullName evidence="2">DUF1304 domain-containing protein</fullName>
    </submittedName>
</protein>
<keyword evidence="1" id="KW-0812">Transmembrane</keyword>
<dbReference type="Pfam" id="PF06993">
    <property type="entry name" value="DUF1304"/>
    <property type="match status" value="1"/>
</dbReference>
<keyword evidence="3" id="KW-1185">Reference proteome</keyword>
<keyword evidence="1" id="KW-1133">Transmembrane helix</keyword>
<reference evidence="2 3" key="1">
    <citation type="submission" date="2023-11" db="EMBL/GenBank/DDBJ databases">
        <title>Peredibacter starrii A3.12.</title>
        <authorList>
            <person name="Mitchell R.J."/>
        </authorList>
    </citation>
    <scope>NUCLEOTIDE SEQUENCE [LARGE SCALE GENOMIC DNA]</scope>
    <source>
        <strain evidence="2 3">A3.12</strain>
    </source>
</reference>
<sequence length="115" mass="12536">MMISNALVLLVALLHVWFMILEMYFWTRPLGRKAFGLTKESAEATKVMAQNQGIYNGFLAAGLIWGVVSGLHDVKIFFLACVIVAGIVGAFTANKKILYIQAFPALAALMAVVCL</sequence>
<evidence type="ECO:0000313" key="3">
    <source>
        <dbReference type="Proteomes" id="UP001324634"/>
    </source>
</evidence>
<dbReference type="KEGG" id="psti:SOO65_09705"/>
<keyword evidence="1" id="KW-0472">Membrane</keyword>
<feature type="transmembrane region" description="Helical" evidence="1">
    <location>
        <begin position="74"/>
        <end position="93"/>
    </location>
</feature>
<feature type="transmembrane region" description="Helical" evidence="1">
    <location>
        <begin position="47"/>
        <end position="68"/>
    </location>
</feature>
<dbReference type="AlphaFoldDB" id="A0AAX4HUG7"/>
<organism evidence="2 3">
    <name type="scientific">Peredibacter starrii</name>
    <dbReference type="NCBI Taxonomy" id="28202"/>
    <lineage>
        <taxon>Bacteria</taxon>
        <taxon>Pseudomonadati</taxon>
        <taxon>Bdellovibrionota</taxon>
        <taxon>Bacteriovoracia</taxon>
        <taxon>Bacteriovoracales</taxon>
        <taxon>Bacteriovoracaceae</taxon>
        <taxon>Peredibacter</taxon>
    </lineage>
</organism>
<dbReference type="EMBL" id="CP139487">
    <property type="protein sequence ID" value="WPU67026.1"/>
    <property type="molecule type" value="Genomic_DNA"/>
</dbReference>
<dbReference type="Proteomes" id="UP001324634">
    <property type="component" value="Chromosome"/>
</dbReference>
<evidence type="ECO:0000256" key="1">
    <source>
        <dbReference type="SAM" id="Phobius"/>
    </source>
</evidence>
<name>A0AAX4HUG7_9BACT</name>
<evidence type="ECO:0000313" key="2">
    <source>
        <dbReference type="EMBL" id="WPU67026.1"/>
    </source>
</evidence>